<comment type="similarity">
    <text evidence="1">Belongs to the ribosome association toxin RatA family.</text>
</comment>
<organism evidence="3 4">
    <name type="scientific">Candidatus Phycorickettsia trachydisci</name>
    <dbReference type="NCBI Taxonomy" id="2115978"/>
    <lineage>
        <taxon>Bacteria</taxon>
        <taxon>Pseudomonadati</taxon>
        <taxon>Pseudomonadota</taxon>
        <taxon>Alphaproteobacteria</taxon>
        <taxon>Rickettsiales</taxon>
        <taxon>Rickettsiaceae</taxon>
        <taxon>Candidatus Phycorickettsia</taxon>
    </lineage>
</organism>
<dbReference type="PANTHER" id="PTHR12901:SF10">
    <property type="entry name" value="COENZYME Q-BINDING PROTEIN COQ10, MITOCHONDRIAL"/>
    <property type="match status" value="1"/>
</dbReference>
<dbReference type="KEGG" id="ptc:phytr_1590"/>
<dbReference type="Gene3D" id="3.30.530.20">
    <property type="match status" value="1"/>
</dbReference>
<proteinExistence type="inferred from homology"/>
<dbReference type="RefSeq" id="WP_106873991.1">
    <property type="nucleotide sequence ID" value="NZ_CP027845.1"/>
</dbReference>
<dbReference type="InterPro" id="IPR005031">
    <property type="entry name" value="COQ10_START"/>
</dbReference>
<protein>
    <submittedName>
        <fullName evidence="3">Putative cytoplasmic protein</fullName>
    </submittedName>
</protein>
<dbReference type="GO" id="GO:0045333">
    <property type="term" value="P:cellular respiration"/>
    <property type="evidence" value="ECO:0007669"/>
    <property type="project" value="InterPro"/>
</dbReference>
<dbReference type="SUPFAM" id="SSF55961">
    <property type="entry name" value="Bet v1-like"/>
    <property type="match status" value="1"/>
</dbReference>
<dbReference type="PANTHER" id="PTHR12901">
    <property type="entry name" value="SPERM PROTEIN HOMOLOG"/>
    <property type="match status" value="1"/>
</dbReference>
<dbReference type="AlphaFoldDB" id="A0A2P1P772"/>
<evidence type="ECO:0000256" key="1">
    <source>
        <dbReference type="ARBA" id="ARBA00008918"/>
    </source>
</evidence>
<reference evidence="3 4" key="1">
    <citation type="submission" date="2018-03" db="EMBL/GenBank/DDBJ databases">
        <title>A gene transfer event suggests a long-term partnership between eustigmatophyte algae and a novel lineage of endosymbiotic bacteria.</title>
        <authorList>
            <person name="Yurchenko T."/>
            <person name="Sevcikova T."/>
            <person name="Pribyl P."/>
            <person name="El Karkouri K."/>
            <person name="Klimes V."/>
            <person name="Amaral R."/>
            <person name="Zbrankova V."/>
            <person name="Kim E."/>
            <person name="Raoult D."/>
            <person name="Santos L.M.A."/>
            <person name="Elias M."/>
        </authorList>
    </citation>
    <scope>NUCLEOTIDE SEQUENCE [LARGE SCALE GENOMIC DNA]</scope>
    <source>
        <strain evidence="3">CCALA 838</strain>
    </source>
</reference>
<dbReference type="OrthoDB" id="9804759at2"/>
<dbReference type="Proteomes" id="UP000241762">
    <property type="component" value="Chromosome"/>
</dbReference>
<dbReference type="CDD" id="cd07813">
    <property type="entry name" value="COQ10p_like"/>
    <property type="match status" value="1"/>
</dbReference>
<feature type="domain" description="Coenzyme Q-binding protein COQ10 START" evidence="2">
    <location>
        <begin position="10"/>
        <end position="116"/>
    </location>
</feature>
<dbReference type="GO" id="GO:0048039">
    <property type="term" value="F:ubiquinone binding"/>
    <property type="evidence" value="ECO:0007669"/>
    <property type="project" value="InterPro"/>
</dbReference>
<name>A0A2P1P772_9RICK</name>
<keyword evidence="4" id="KW-1185">Reference proteome</keyword>
<evidence type="ECO:0000313" key="4">
    <source>
        <dbReference type="Proteomes" id="UP000241762"/>
    </source>
</evidence>
<gene>
    <name evidence="3" type="ORF">phytr_1590</name>
</gene>
<accession>A0A2P1P772</accession>
<dbReference type="EMBL" id="CP027845">
    <property type="protein sequence ID" value="AVP87118.1"/>
    <property type="molecule type" value="Genomic_DNA"/>
</dbReference>
<dbReference type="Pfam" id="PF03364">
    <property type="entry name" value="Polyketide_cyc"/>
    <property type="match status" value="1"/>
</dbReference>
<dbReference type="InterPro" id="IPR023393">
    <property type="entry name" value="START-like_dom_sf"/>
</dbReference>
<sequence>MLNLEYKKQVPFSAKQMFDLVMDIEHYSEFLPWCEKAEIMQRVSDNELVADLEIKFKSLKAKYTSTISAISNPPNYSIDIKSSHMFFNYFISRWDFIENDKGSLVIFKFNLKMKLSFFERFLVSSLDTVGNEIVELFTQRAKKLYKIK</sequence>
<evidence type="ECO:0000259" key="2">
    <source>
        <dbReference type="Pfam" id="PF03364"/>
    </source>
</evidence>
<dbReference type="InterPro" id="IPR044996">
    <property type="entry name" value="COQ10-like"/>
</dbReference>
<evidence type="ECO:0000313" key="3">
    <source>
        <dbReference type="EMBL" id="AVP87118.1"/>
    </source>
</evidence>